<proteinExistence type="predicted"/>
<name>A0A3N4HVA7_ASCIM</name>
<dbReference type="SUPFAM" id="SSF54768">
    <property type="entry name" value="dsRNA-binding domain-like"/>
    <property type="match status" value="1"/>
</dbReference>
<dbReference type="Pfam" id="PF00035">
    <property type="entry name" value="dsrm"/>
    <property type="match status" value="1"/>
</dbReference>
<dbReference type="EMBL" id="ML119720">
    <property type="protein sequence ID" value="RPA77793.1"/>
    <property type="molecule type" value="Genomic_DNA"/>
</dbReference>
<gene>
    <name evidence="2" type="ORF">BJ508DRAFT_329812</name>
</gene>
<keyword evidence="3" id="KW-1185">Reference proteome</keyword>
<organism evidence="2 3">
    <name type="scientific">Ascobolus immersus RN42</name>
    <dbReference type="NCBI Taxonomy" id="1160509"/>
    <lineage>
        <taxon>Eukaryota</taxon>
        <taxon>Fungi</taxon>
        <taxon>Dikarya</taxon>
        <taxon>Ascomycota</taxon>
        <taxon>Pezizomycotina</taxon>
        <taxon>Pezizomycetes</taxon>
        <taxon>Pezizales</taxon>
        <taxon>Ascobolaceae</taxon>
        <taxon>Ascobolus</taxon>
    </lineage>
</organism>
<dbReference type="InterPro" id="IPR014720">
    <property type="entry name" value="dsRBD_dom"/>
</dbReference>
<dbReference type="Gene3D" id="3.30.160.20">
    <property type="match status" value="1"/>
</dbReference>
<dbReference type="OrthoDB" id="5274873at2759"/>
<reference evidence="2 3" key="1">
    <citation type="journal article" date="2018" name="Nat. Ecol. Evol.">
        <title>Pezizomycetes genomes reveal the molecular basis of ectomycorrhizal truffle lifestyle.</title>
        <authorList>
            <person name="Murat C."/>
            <person name="Payen T."/>
            <person name="Noel B."/>
            <person name="Kuo A."/>
            <person name="Morin E."/>
            <person name="Chen J."/>
            <person name="Kohler A."/>
            <person name="Krizsan K."/>
            <person name="Balestrini R."/>
            <person name="Da Silva C."/>
            <person name="Montanini B."/>
            <person name="Hainaut M."/>
            <person name="Levati E."/>
            <person name="Barry K.W."/>
            <person name="Belfiori B."/>
            <person name="Cichocki N."/>
            <person name="Clum A."/>
            <person name="Dockter R.B."/>
            <person name="Fauchery L."/>
            <person name="Guy J."/>
            <person name="Iotti M."/>
            <person name="Le Tacon F."/>
            <person name="Lindquist E.A."/>
            <person name="Lipzen A."/>
            <person name="Malagnac F."/>
            <person name="Mello A."/>
            <person name="Molinier V."/>
            <person name="Miyauchi S."/>
            <person name="Poulain J."/>
            <person name="Riccioni C."/>
            <person name="Rubini A."/>
            <person name="Sitrit Y."/>
            <person name="Splivallo R."/>
            <person name="Traeger S."/>
            <person name="Wang M."/>
            <person name="Zifcakova L."/>
            <person name="Wipf D."/>
            <person name="Zambonelli A."/>
            <person name="Paolocci F."/>
            <person name="Nowrousian M."/>
            <person name="Ottonello S."/>
            <person name="Baldrian P."/>
            <person name="Spatafora J.W."/>
            <person name="Henrissat B."/>
            <person name="Nagy L.G."/>
            <person name="Aury J.M."/>
            <person name="Wincker P."/>
            <person name="Grigoriev I.V."/>
            <person name="Bonfante P."/>
            <person name="Martin F.M."/>
        </authorList>
    </citation>
    <scope>NUCLEOTIDE SEQUENCE [LARGE SCALE GENOMIC DNA]</scope>
    <source>
        <strain evidence="2 3">RN42</strain>
    </source>
</reference>
<accession>A0A3N4HVA7</accession>
<protein>
    <recommendedName>
        <fullName evidence="1">DRBM domain-containing protein</fullName>
    </recommendedName>
</protein>
<dbReference type="Proteomes" id="UP000275078">
    <property type="component" value="Unassembled WGS sequence"/>
</dbReference>
<evidence type="ECO:0000313" key="3">
    <source>
        <dbReference type="Proteomes" id="UP000275078"/>
    </source>
</evidence>
<sequence>MYYILYLSSLCRRRRWSDPHYECVPVTGGFVCMVRVNGRDYQSEPGRVFENQELAQENAALNAYLVCRNISVNESIYPSGPIAVSNAPTMAAQATAGAYAQPQHMATGSSLQAGMLMHGGYSQGMHAGLMVPSHGM</sequence>
<dbReference type="AlphaFoldDB" id="A0A3N4HVA7"/>
<evidence type="ECO:0000259" key="1">
    <source>
        <dbReference type="Pfam" id="PF00035"/>
    </source>
</evidence>
<feature type="domain" description="DRBM" evidence="1">
    <location>
        <begin position="7"/>
        <end position="64"/>
    </location>
</feature>
<evidence type="ECO:0000313" key="2">
    <source>
        <dbReference type="EMBL" id="RPA77793.1"/>
    </source>
</evidence>